<dbReference type="SUPFAM" id="SSF56112">
    <property type="entry name" value="Protein kinase-like (PK-like)"/>
    <property type="match status" value="1"/>
</dbReference>
<accession>A0A6C0BQA9</accession>
<dbReference type="PANTHER" id="PTHR10566">
    <property type="entry name" value="CHAPERONE-ACTIVITY OF BC1 COMPLEX CABC1 -RELATED"/>
    <property type="match status" value="1"/>
</dbReference>
<dbReference type="InterPro" id="IPR050154">
    <property type="entry name" value="UbiB_kinase"/>
</dbReference>
<evidence type="ECO:0000313" key="3">
    <source>
        <dbReference type="EMBL" id="QHS94240.1"/>
    </source>
</evidence>
<name>A0A6C0BQA9_9ZZZZ</name>
<dbReference type="EMBL" id="MN739218">
    <property type="protein sequence ID" value="QHS94240.1"/>
    <property type="molecule type" value="Genomic_DNA"/>
</dbReference>
<protein>
    <recommendedName>
        <fullName evidence="2">ABC1 atypical kinase-like domain-containing protein</fullName>
    </recommendedName>
</protein>
<dbReference type="Pfam" id="PF03109">
    <property type="entry name" value="ABC1"/>
    <property type="match status" value="1"/>
</dbReference>
<organism evidence="3">
    <name type="scientific">viral metagenome</name>
    <dbReference type="NCBI Taxonomy" id="1070528"/>
    <lineage>
        <taxon>unclassified sequences</taxon>
        <taxon>metagenomes</taxon>
        <taxon>organismal metagenomes</taxon>
    </lineage>
</organism>
<dbReference type="Gene3D" id="1.10.510.10">
    <property type="entry name" value="Transferase(Phosphotransferase) domain 1"/>
    <property type="match status" value="1"/>
</dbReference>
<dbReference type="InterPro" id="IPR004147">
    <property type="entry name" value="ABC1_dom"/>
</dbReference>
<sequence>MQKTLIKDVKLYGKTINFTLKVGFKLMKSEKTSETGKWVKREILKMGPTYIKLGQVVSSRPDMFPEYIVKELDDLQDNVPSFSFNKVNDIFYDDFNESLDEVFHSINPIPLAAASIGQVHLGTLKSNKMKKVVIKVLRPNIKEHIVSEIECISNLFRILNKLDLRIINDMYLIINECYKNILKETNFKNEMSNIHIFSDIFANNDFIKIPRVYSKYTSSNIIVMEYIPGIKINNIEKLKECNIDSVQLSKSLMSSFIRMILVNGYLHSDPHPGNISVSLDGTIILYDFGIIEKYDDDFIFVLRDLCGAFVERNVEKIMNILLENDILFALETNSKSIDSLNDNEYVILFKVVSNVLQYITDLNYKTLISRFDKDSYIDPNDIPFILNSNMVLMFKTISTLEGVCKTLNPNFSYYDLVMDLVSDLFSADVIFNRVLNDIGLLIENRGIVNNNNSISNEKLNNAQISQLKKNINRNNTALITLSTISFITMYFLVI</sequence>
<dbReference type="CDD" id="cd05121">
    <property type="entry name" value="ABC1_ADCK3-like"/>
    <property type="match status" value="1"/>
</dbReference>
<dbReference type="InterPro" id="IPR011009">
    <property type="entry name" value="Kinase-like_dom_sf"/>
</dbReference>
<proteinExistence type="inferred from homology"/>
<feature type="domain" description="ABC1 atypical kinase-like" evidence="2">
    <location>
        <begin position="75"/>
        <end position="320"/>
    </location>
</feature>
<dbReference type="PANTHER" id="PTHR10566:SF113">
    <property type="entry name" value="PROTEIN ACTIVITY OF BC1 COMPLEX KINASE 7, CHLOROPLASTIC"/>
    <property type="match status" value="1"/>
</dbReference>
<dbReference type="AlphaFoldDB" id="A0A6C0BQA9"/>
<reference evidence="3" key="1">
    <citation type="journal article" date="2020" name="Nature">
        <title>Giant virus diversity and host interactions through global metagenomics.</title>
        <authorList>
            <person name="Schulz F."/>
            <person name="Roux S."/>
            <person name="Paez-Espino D."/>
            <person name="Jungbluth S."/>
            <person name="Walsh D.A."/>
            <person name="Denef V.J."/>
            <person name="McMahon K.D."/>
            <person name="Konstantinidis K.T."/>
            <person name="Eloe-Fadrosh E.A."/>
            <person name="Kyrpides N.C."/>
            <person name="Woyke T."/>
        </authorList>
    </citation>
    <scope>NUCLEOTIDE SEQUENCE</scope>
    <source>
        <strain evidence="3">GVMAG-M-3300018416-26</strain>
    </source>
</reference>
<evidence type="ECO:0000259" key="2">
    <source>
        <dbReference type="Pfam" id="PF03109"/>
    </source>
</evidence>
<evidence type="ECO:0000256" key="1">
    <source>
        <dbReference type="ARBA" id="ARBA00009670"/>
    </source>
</evidence>
<comment type="similarity">
    <text evidence="1">Belongs to the protein kinase superfamily. ADCK protein kinase family.</text>
</comment>